<dbReference type="EMBL" id="CAWUPB010000001">
    <property type="protein sequence ID" value="CAK7322414.1"/>
    <property type="molecule type" value="Genomic_DNA"/>
</dbReference>
<reference evidence="1 2" key="1">
    <citation type="submission" date="2024-01" db="EMBL/GenBank/DDBJ databases">
        <authorList>
            <person name="Waweru B."/>
        </authorList>
    </citation>
    <scope>NUCLEOTIDE SEQUENCE [LARGE SCALE GENOMIC DNA]</scope>
</reference>
<name>A0AAV1QNB5_9ROSI</name>
<proteinExistence type="predicted"/>
<sequence>MTNLTKNRSSYTLRGVSRSNTACANLLLIQSTRASRPIRESGALRDFPDGKERYSLKKPLSHRGFSVKLLWSTLRIIYARPKSEIEETHVKVGIRGAPLSTKENGSVDCSKRGDTVRAPDESWIAKCLTHTLPEPRIASPTSPKWDRRLG</sequence>
<evidence type="ECO:0000313" key="1">
    <source>
        <dbReference type="EMBL" id="CAK7322414.1"/>
    </source>
</evidence>
<dbReference type="Proteomes" id="UP001314170">
    <property type="component" value="Unassembled WGS sequence"/>
</dbReference>
<dbReference type="AlphaFoldDB" id="A0AAV1QNB5"/>
<gene>
    <name evidence="1" type="ORF">DCAF_LOCUS23</name>
</gene>
<keyword evidence="2" id="KW-1185">Reference proteome</keyword>
<comment type="caution">
    <text evidence="1">The sequence shown here is derived from an EMBL/GenBank/DDBJ whole genome shotgun (WGS) entry which is preliminary data.</text>
</comment>
<evidence type="ECO:0000313" key="2">
    <source>
        <dbReference type="Proteomes" id="UP001314170"/>
    </source>
</evidence>
<accession>A0AAV1QNB5</accession>
<organism evidence="1 2">
    <name type="scientific">Dovyalis caffra</name>
    <dbReference type="NCBI Taxonomy" id="77055"/>
    <lineage>
        <taxon>Eukaryota</taxon>
        <taxon>Viridiplantae</taxon>
        <taxon>Streptophyta</taxon>
        <taxon>Embryophyta</taxon>
        <taxon>Tracheophyta</taxon>
        <taxon>Spermatophyta</taxon>
        <taxon>Magnoliopsida</taxon>
        <taxon>eudicotyledons</taxon>
        <taxon>Gunneridae</taxon>
        <taxon>Pentapetalae</taxon>
        <taxon>rosids</taxon>
        <taxon>fabids</taxon>
        <taxon>Malpighiales</taxon>
        <taxon>Salicaceae</taxon>
        <taxon>Flacourtieae</taxon>
        <taxon>Dovyalis</taxon>
    </lineage>
</organism>
<protein>
    <submittedName>
        <fullName evidence="1">Uncharacterized protein</fullName>
    </submittedName>
</protein>